<dbReference type="Pfam" id="PF10604">
    <property type="entry name" value="Polyketide_cyc2"/>
    <property type="match status" value="1"/>
</dbReference>
<evidence type="ECO:0008006" key="4">
    <source>
        <dbReference type="Google" id="ProtNLM"/>
    </source>
</evidence>
<dbReference type="SUPFAM" id="SSF55961">
    <property type="entry name" value="Bet v1-like"/>
    <property type="match status" value="1"/>
</dbReference>
<dbReference type="OrthoDB" id="6199084at2"/>
<gene>
    <name evidence="2" type="ORF">SAMN04489806_0939</name>
</gene>
<proteinExistence type="predicted"/>
<dbReference type="Gene3D" id="3.30.530.20">
    <property type="match status" value="1"/>
</dbReference>
<dbReference type="InterPro" id="IPR023393">
    <property type="entry name" value="START-like_dom_sf"/>
</dbReference>
<dbReference type="EMBL" id="FNRY01000001">
    <property type="protein sequence ID" value="SEB51585.1"/>
    <property type="molecule type" value="Genomic_DNA"/>
</dbReference>
<evidence type="ECO:0000313" key="3">
    <source>
        <dbReference type="Proteomes" id="UP000199183"/>
    </source>
</evidence>
<name>A0A1H4K0F1_9MICO</name>
<dbReference type="AlphaFoldDB" id="A0A1H4K0F1"/>
<accession>A0A1H4K0F1</accession>
<dbReference type="RefSeq" id="WP_091180569.1">
    <property type="nucleotide sequence ID" value="NZ_FNRY01000001.1"/>
</dbReference>
<organism evidence="2 3">
    <name type="scientific">Paramicrobacterium humi</name>
    <dbReference type="NCBI Taxonomy" id="640635"/>
    <lineage>
        <taxon>Bacteria</taxon>
        <taxon>Bacillati</taxon>
        <taxon>Actinomycetota</taxon>
        <taxon>Actinomycetes</taxon>
        <taxon>Micrococcales</taxon>
        <taxon>Microbacteriaceae</taxon>
        <taxon>Paramicrobacterium</taxon>
    </lineage>
</organism>
<dbReference type="STRING" id="640635.SAMN04489806_0939"/>
<dbReference type="Proteomes" id="UP000199183">
    <property type="component" value="Unassembled WGS sequence"/>
</dbReference>
<sequence length="200" mass="22832">MAARGIYVETLVRADIDRLWQLTQDPKLHVRWDLRFSAITPFEDLAGGGYRFRYERTLPFHTIVGTGTSIGEKTSRDGIRTSALRFTTRDRLSPLGDGRGYWRYVPTAEGTLFVTGYDYEPGWGRVLDRLVMRRLLGWMTAWSFDRLRIWAETGAEPASLFSVLAVWRADRPRASRCRRQPRAGHALSKAPATLDTLEAP</sequence>
<keyword evidence="3" id="KW-1185">Reference proteome</keyword>
<dbReference type="InterPro" id="IPR019587">
    <property type="entry name" value="Polyketide_cyclase/dehydratase"/>
</dbReference>
<feature type="region of interest" description="Disordered" evidence="1">
    <location>
        <begin position="177"/>
        <end position="200"/>
    </location>
</feature>
<evidence type="ECO:0000256" key="1">
    <source>
        <dbReference type="SAM" id="MobiDB-lite"/>
    </source>
</evidence>
<evidence type="ECO:0000313" key="2">
    <source>
        <dbReference type="EMBL" id="SEB51585.1"/>
    </source>
</evidence>
<protein>
    <recommendedName>
        <fullName evidence="4">Polyketide cyclase / dehydrase and lipid transport</fullName>
    </recommendedName>
</protein>
<reference evidence="2 3" key="1">
    <citation type="submission" date="2016-10" db="EMBL/GenBank/DDBJ databases">
        <authorList>
            <person name="de Groot N.N."/>
        </authorList>
    </citation>
    <scope>NUCLEOTIDE SEQUENCE [LARGE SCALE GENOMIC DNA]</scope>
    <source>
        <strain evidence="2 3">DSM 21799</strain>
    </source>
</reference>